<dbReference type="RefSeq" id="WP_021757723.1">
    <property type="nucleotide sequence ID" value="NZ_JACHVP010000001.1"/>
</dbReference>
<comment type="caution">
    <text evidence="2">The sequence shown here is derived from an EMBL/GenBank/DDBJ whole genome shotgun (WGS) entry which is preliminary data.</text>
</comment>
<keyword evidence="2" id="KW-0449">Lipoprotein</keyword>
<accession>A0A7W4UV49</accession>
<dbReference type="SUPFAM" id="SSF89392">
    <property type="entry name" value="Prokaryotic lipoproteins and lipoprotein localization factors"/>
    <property type="match status" value="1"/>
</dbReference>
<evidence type="ECO:0000313" key="2">
    <source>
        <dbReference type="EMBL" id="MBB2966602.1"/>
    </source>
</evidence>
<dbReference type="EMBL" id="JACHVP010000001">
    <property type="protein sequence ID" value="MBB2966602.1"/>
    <property type="molecule type" value="Genomic_DNA"/>
</dbReference>
<dbReference type="Gene3D" id="2.50.20.10">
    <property type="entry name" value="Lipoprotein localisation LolA/LolB/LppX"/>
    <property type="match status" value="1"/>
</dbReference>
<organism evidence="2 3">
    <name type="scientific">Leifsonia aquatica</name>
    <name type="common">Corynebacterium aquaticum</name>
    <dbReference type="NCBI Taxonomy" id="144185"/>
    <lineage>
        <taxon>Bacteria</taxon>
        <taxon>Bacillati</taxon>
        <taxon>Actinomycetota</taxon>
        <taxon>Actinomycetes</taxon>
        <taxon>Micrococcales</taxon>
        <taxon>Microbacteriaceae</taxon>
        <taxon>Leifsonia</taxon>
    </lineage>
</organism>
<dbReference type="AlphaFoldDB" id="A0A7W4UV49"/>
<protein>
    <submittedName>
        <fullName evidence="2">Outer membrane lipoprotein-sorting protein</fullName>
    </submittedName>
</protein>
<keyword evidence="3" id="KW-1185">Reference proteome</keyword>
<dbReference type="InterPro" id="IPR029046">
    <property type="entry name" value="LolA/LolB/LppX"/>
</dbReference>
<dbReference type="PANTHER" id="PTHR37507:SF2">
    <property type="entry name" value="SPORULATION PROTEIN YDCC"/>
    <property type="match status" value="1"/>
</dbReference>
<feature type="region of interest" description="Disordered" evidence="1">
    <location>
        <begin position="262"/>
        <end position="289"/>
    </location>
</feature>
<dbReference type="PANTHER" id="PTHR37507">
    <property type="entry name" value="SPORULATION PROTEIN YDCC"/>
    <property type="match status" value="1"/>
</dbReference>
<name>A0A7W4UV49_LEIAQ</name>
<reference evidence="2 3" key="1">
    <citation type="submission" date="2020-08" db="EMBL/GenBank/DDBJ databases">
        <title>Sequencing the genomes of 1000 actinobacteria strains.</title>
        <authorList>
            <person name="Klenk H.-P."/>
        </authorList>
    </citation>
    <scope>NUCLEOTIDE SEQUENCE [LARGE SCALE GENOMIC DNA]</scope>
    <source>
        <strain evidence="2 3">DSM 20146</strain>
    </source>
</reference>
<proteinExistence type="predicted"/>
<feature type="compositionally biased region" description="Low complexity" evidence="1">
    <location>
        <begin position="73"/>
        <end position="83"/>
    </location>
</feature>
<evidence type="ECO:0000313" key="3">
    <source>
        <dbReference type="Proteomes" id="UP000538196"/>
    </source>
</evidence>
<evidence type="ECO:0000256" key="1">
    <source>
        <dbReference type="SAM" id="MobiDB-lite"/>
    </source>
</evidence>
<dbReference type="Proteomes" id="UP000538196">
    <property type="component" value="Unassembled WGS sequence"/>
</dbReference>
<sequence length="356" mass="36186">MKHRWIRWAPAVVVPVAIAAGAIVVPLAAGAADLPVKSPEDVVRLVAASDTKTFSGTVEQSSELGLPDVSAISGGSSSSSSSSDEQSALELLTGDHTAKVYVDGATKQRVQVLDQLAERDAVRDGSEVWLYDSKGQSATHLTLPAHTDASTESATPTPLATTPQALAEKLIAAADPTTKVTLASPSSVAGRDAYTLVLTPRTDATLVGSVRIAVDGATGIPLQVKVFARGASAPAFEAGFTTFSTDRADASLFAFTPPTGAKVTEQTVPERSAQKGAPAGDHPKPQVTGEGWASIVTLPAGTAPASLTADPLFAQLTTNVDGGRALSTSLVSVFVTSDGRVLAGAVPVSALQAAAQ</sequence>
<dbReference type="InterPro" id="IPR052944">
    <property type="entry name" value="Sporulation_related"/>
</dbReference>
<feature type="region of interest" description="Disordered" evidence="1">
    <location>
        <begin position="65"/>
        <end position="89"/>
    </location>
</feature>
<gene>
    <name evidence="2" type="ORF">FHX33_001334</name>
</gene>